<evidence type="ECO:0000313" key="4">
    <source>
        <dbReference type="Proteomes" id="UP000009046"/>
    </source>
</evidence>
<dbReference type="EMBL" id="AAZO01004261">
    <property type="status" value="NOT_ANNOTATED_CDS"/>
    <property type="molecule type" value="Genomic_DNA"/>
</dbReference>
<reference evidence="3" key="3">
    <citation type="submission" date="2020-05" db="UniProtKB">
        <authorList>
            <consortium name="EnsemblMetazoa"/>
        </authorList>
    </citation>
    <scope>IDENTIFICATION</scope>
    <source>
        <strain evidence="3">USDA</strain>
    </source>
</reference>
<evidence type="ECO:0000313" key="3">
    <source>
        <dbReference type="EnsemblMetazoa" id="PHUM365950-PA"/>
    </source>
</evidence>
<dbReference type="VEuPathDB" id="VectorBase:PHUM365950"/>
<sequence length="95" mass="11098">MKGALMIFVIFAAILVVNCLPTTEDDVHNRVRPSDSSYQWNNQFSYEFIMCRLQCRDSCFSRGYWRGACQNGECHCYGYMGDDYPKMNEPPMLLF</sequence>
<dbReference type="InterPro" id="IPR036574">
    <property type="entry name" value="Scorpion_toxin-like_sf"/>
</dbReference>
<reference evidence="2" key="2">
    <citation type="submission" date="2007-04" db="EMBL/GenBank/DDBJ databases">
        <title>The genome of the human body louse.</title>
        <authorList>
            <consortium name="The Human Body Louse Genome Consortium"/>
            <person name="Kirkness E."/>
            <person name="Walenz B."/>
            <person name="Hass B."/>
            <person name="Bruggner R."/>
            <person name="Strausberg R."/>
        </authorList>
    </citation>
    <scope>NUCLEOTIDE SEQUENCE</scope>
    <source>
        <strain evidence="2">USDA</strain>
    </source>
</reference>
<dbReference type="GO" id="GO:0051707">
    <property type="term" value="P:response to other organism"/>
    <property type="evidence" value="ECO:0007669"/>
    <property type="project" value="UniProtKB-ARBA"/>
</dbReference>
<dbReference type="InParanoid" id="E0VPU9"/>
<keyword evidence="4" id="KW-1185">Reference proteome</keyword>
<protein>
    <submittedName>
        <fullName evidence="2 3">Uncharacterized protein</fullName>
    </submittedName>
</protein>
<name>E0VPU9_PEDHC</name>
<dbReference type="GeneID" id="8233465"/>
<proteinExistence type="predicted"/>
<keyword evidence="1" id="KW-0732">Signal</keyword>
<dbReference type="SUPFAM" id="SSF57095">
    <property type="entry name" value="Scorpion toxin-like"/>
    <property type="match status" value="1"/>
</dbReference>
<gene>
    <name evidence="3" type="primary">8233465</name>
    <name evidence="2" type="ORF">Phum_PHUM365950</name>
</gene>
<dbReference type="RefSeq" id="XP_002428143.1">
    <property type="nucleotide sequence ID" value="XM_002428098.1"/>
</dbReference>
<dbReference type="CTD" id="8233465"/>
<accession>E0VPU9</accession>
<dbReference type="EnsemblMetazoa" id="PHUM365950-RA">
    <property type="protein sequence ID" value="PHUM365950-PA"/>
    <property type="gene ID" value="PHUM365950"/>
</dbReference>
<organism>
    <name type="scientific">Pediculus humanus subsp. corporis</name>
    <name type="common">Body louse</name>
    <dbReference type="NCBI Taxonomy" id="121224"/>
    <lineage>
        <taxon>Eukaryota</taxon>
        <taxon>Metazoa</taxon>
        <taxon>Ecdysozoa</taxon>
        <taxon>Arthropoda</taxon>
        <taxon>Hexapoda</taxon>
        <taxon>Insecta</taxon>
        <taxon>Pterygota</taxon>
        <taxon>Neoptera</taxon>
        <taxon>Paraneoptera</taxon>
        <taxon>Psocodea</taxon>
        <taxon>Troctomorpha</taxon>
        <taxon>Phthiraptera</taxon>
        <taxon>Anoplura</taxon>
        <taxon>Pediculidae</taxon>
        <taxon>Pediculus</taxon>
    </lineage>
</organism>
<evidence type="ECO:0000313" key="2">
    <source>
        <dbReference type="EMBL" id="EEB15405.1"/>
    </source>
</evidence>
<dbReference type="AlphaFoldDB" id="E0VPU9"/>
<dbReference type="Proteomes" id="UP000009046">
    <property type="component" value="Unassembled WGS sequence"/>
</dbReference>
<reference evidence="2" key="1">
    <citation type="submission" date="2007-04" db="EMBL/GenBank/DDBJ databases">
        <title>Annotation of Pediculus humanus corporis strain USDA.</title>
        <authorList>
            <person name="Kirkness E."/>
            <person name="Hannick L."/>
            <person name="Hass B."/>
            <person name="Bruggner R."/>
            <person name="Lawson D."/>
            <person name="Bidwell S."/>
            <person name="Joardar V."/>
            <person name="Caler E."/>
            <person name="Walenz B."/>
            <person name="Inman J."/>
            <person name="Schobel S."/>
            <person name="Galinsky K."/>
            <person name="Amedeo P."/>
            <person name="Strausberg R."/>
        </authorList>
    </citation>
    <scope>NUCLEOTIDE SEQUENCE</scope>
    <source>
        <strain evidence="2">USDA</strain>
    </source>
</reference>
<evidence type="ECO:0000256" key="1">
    <source>
        <dbReference type="SAM" id="SignalP"/>
    </source>
</evidence>
<dbReference type="EMBL" id="DS235379">
    <property type="protein sequence ID" value="EEB15405.1"/>
    <property type="molecule type" value="Genomic_DNA"/>
</dbReference>
<dbReference type="HOGENOM" id="CLU_2375296_0_0_1"/>
<dbReference type="KEGG" id="phu:Phum_PHUM365950"/>
<feature type="signal peptide" evidence="1">
    <location>
        <begin position="1"/>
        <end position="19"/>
    </location>
</feature>
<feature type="chain" id="PRO_5014570179" evidence="1">
    <location>
        <begin position="20"/>
        <end position="95"/>
    </location>
</feature>